<dbReference type="EMBL" id="BMQA01000179">
    <property type="protein sequence ID" value="GGJ73407.1"/>
    <property type="molecule type" value="Genomic_DNA"/>
</dbReference>
<reference evidence="2" key="1">
    <citation type="journal article" date="2014" name="Int. J. Syst. Evol. Microbiol.">
        <title>Complete genome sequence of Corynebacterium casei LMG S-19264T (=DSM 44701T), isolated from a smear-ripened cheese.</title>
        <authorList>
            <consortium name="US DOE Joint Genome Institute (JGI-PGF)"/>
            <person name="Walter F."/>
            <person name="Albersmeier A."/>
            <person name="Kalinowski J."/>
            <person name="Ruckert C."/>
        </authorList>
    </citation>
    <scope>NUCLEOTIDE SEQUENCE</scope>
    <source>
        <strain evidence="2">JCM 3086</strain>
    </source>
</reference>
<dbReference type="Proteomes" id="UP000657574">
    <property type="component" value="Unassembled WGS sequence"/>
</dbReference>
<dbReference type="Pfam" id="PF13586">
    <property type="entry name" value="DDE_Tnp_1_2"/>
    <property type="match status" value="1"/>
</dbReference>
<gene>
    <name evidence="2" type="ORF">GCM10010121_099920</name>
</gene>
<evidence type="ECO:0000313" key="3">
    <source>
        <dbReference type="Proteomes" id="UP000657574"/>
    </source>
</evidence>
<dbReference type="InterPro" id="IPR025668">
    <property type="entry name" value="Tnp_DDE_dom"/>
</dbReference>
<name>A0A917PET7_9ACTN</name>
<evidence type="ECO:0000259" key="1">
    <source>
        <dbReference type="Pfam" id="PF13586"/>
    </source>
</evidence>
<protein>
    <recommendedName>
        <fullName evidence="1">Transposase DDE domain-containing protein</fullName>
    </recommendedName>
</protein>
<organism evidence="2 3">
    <name type="scientific">Streptomyces brasiliensis</name>
    <dbReference type="NCBI Taxonomy" id="1954"/>
    <lineage>
        <taxon>Bacteria</taxon>
        <taxon>Bacillati</taxon>
        <taxon>Actinomycetota</taxon>
        <taxon>Actinomycetes</taxon>
        <taxon>Kitasatosporales</taxon>
        <taxon>Streptomycetaceae</taxon>
        <taxon>Streptomyces</taxon>
    </lineage>
</organism>
<evidence type="ECO:0000313" key="2">
    <source>
        <dbReference type="EMBL" id="GGJ73407.1"/>
    </source>
</evidence>
<reference evidence="2" key="2">
    <citation type="submission" date="2020-09" db="EMBL/GenBank/DDBJ databases">
        <authorList>
            <person name="Sun Q."/>
            <person name="Ohkuma M."/>
        </authorList>
    </citation>
    <scope>NUCLEOTIDE SEQUENCE</scope>
    <source>
        <strain evidence="2">JCM 3086</strain>
    </source>
</reference>
<dbReference type="AlphaFoldDB" id="A0A917PET7"/>
<comment type="caution">
    <text evidence="2">The sequence shown here is derived from an EMBL/GenBank/DDBJ whole genome shotgun (WGS) entry which is preliminary data.</text>
</comment>
<sequence>MEWAAAALRMVLQVVKRAENAVGFKVLPRRWVIERTNGWLMRTRRLARDYERTTAAAEAMIYWSMTALMIRRLAGRSR</sequence>
<proteinExistence type="predicted"/>
<feature type="domain" description="Transposase DDE" evidence="1">
    <location>
        <begin position="19"/>
        <end position="70"/>
    </location>
</feature>
<keyword evidence="3" id="KW-1185">Reference proteome</keyword>
<dbReference type="PANTHER" id="PTHR30007:SF0">
    <property type="entry name" value="TRANSPOSASE"/>
    <property type="match status" value="1"/>
</dbReference>
<accession>A0A917PET7</accession>
<dbReference type="PANTHER" id="PTHR30007">
    <property type="entry name" value="PHP DOMAIN PROTEIN"/>
    <property type="match status" value="1"/>
</dbReference>